<keyword evidence="6" id="KW-0119">Carbohydrate metabolism</keyword>
<proteinExistence type="inferred from homology"/>
<dbReference type="IntAct" id="A0A1D6ETQ9">
    <property type="interactions" value="1"/>
</dbReference>
<dbReference type="GO" id="GO:0042732">
    <property type="term" value="P:D-xylose metabolic process"/>
    <property type="evidence" value="ECO:0007669"/>
    <property type="project" value="UniProtKB-KW"/>
</dbReference>
<evidence type="ECO:0000256" key="4">
    <source>
        <dbReference type="ARBA" id="ARBA00022723"/>
    </source>
</evidence>
<dbReference type="PANTHER" id="PTHR48408">
    <property type="match status" value="1"/>
</dbReference>
<dbReference type="SUPFAM" id="SSF51658">
    <property type="entry name" value="Xylose isomerase-like"/>
    <property type="match status" value="1"/>
</dbReference>
<organism evidence="9">
    <name type="scientific">Zea mays</name>
    <name type="common">Maize</name>
    <dbReference type="NCBI Taxonomy" id="4577"/>
    <lineage>
        <taxon>Eukaryota</taxon>
        <taxon>Viridiplantae</taxon>
        <taxon>Streptophyta</taxon>
        <taxon>Embryophyta</taxon>
        <taxon>Tracheophyta</taxon>
        <taxon>Spermatophyta</taxon>
        <taxon>Magnoliopsida</taxon>
        <taxon>Liliopsida</taxon>
        <taxon>Poales</taxon>
        <taxon>Poaceae</taxon>
        <taxon>PACMAD clade</taxon>
        <taxon>Panicoideae</taxon>
        <taxon>Andropogonodae</taxon>
        <taxon>Andropogoneae</taxon>
        <taxon>Tripsacinae</taxon>
        <taxon>Zea</taxon>
    </lineage>
</organism>
<dbReference type="PANTHER" id="PTHR48408:SF1">
    <property type="entry name" value="XYLOSE ISOMERASE"/>
    <property type="match status" value="1"/>
</dbReference>
<dbReference type="ExpressionAtlas" id="A0A1D6ETQ9">
    <property type="expression patterns" value="baseline and differential"/>
</dbReference>
<comment type="similarity">
    <text evidence="1">Belongs to the xylose isomerase family.</text>
</comment>
<feature type="compositionally biased region" description="Low complexity" evidence="8">
    <location>
        <begin position="1"/>
        <end position="18"/>
    </location>
</feature>
<gene>
    <name evidence="9" type="ORF">ZEAMMB73_Zm00001d006208</name>
</gene>
<protein>
    <recommendedName>
        <fullName evidence="2">xylose isomerase</fullName>
        <ecNumber evidence="2">5.3.1.5</ecNumber>
    </recommendedName>
</protein>
<dbReference type="PROSITE" id="PS51415">
    <property type="entry name" value="XYLOSE_ISOMERASE"/>
    <property type="match status" value="1"/>
</dbReference>
<evidence type="ECO:0000256" key="8">
    <source>
        <dbReference type="SAM" id="MobiDB-lite"/>
    </source>
</evidence>
<name>A0A1D6ETQ9_MAIZE</name>
<evidence type="ECO:0000313" key="9">
    <source>
        <dbReference type="EMBL" id="ONM23065.1"/>
    </source>
</evidence>
<sequence>MPKTLRAPPTPTTLTRPLPRARREVKKPLVKKPKVTVAEVVILIDAKNLVAHLLEILTHDDGLQIQSTSDEMDLSATCGQPAETTCIGAAIMNWRPQINGLLGNIDANTGDPQVGWDTNQFMIDIAEATLVMSSVVKNGGLAHGGFNFDAELGSRYLRVERCRVTATSNKKRSSSKIALVTWFCLRSIGTARIIRRLVCVDPPPFCRAVATPPLQFSVSHGSAFGQSVPSVSSDGSCASTRPSFCRVVATPPLQFFVSHASRVLSPPCRRLRSLSTPPPPFPIRTIAVHAGRLRSPSAPSPSTLVASVPHPHQRFWSRPTTVKQSRAGIAAGAPPRRGGGVAGQEMLSRREKATNFKPDYDIDIHMKVLAMSGQESSILTGYKLKC</sequence>
<dbReference type="EMBL" id="CM007648">
    <property type="protein sequence ID" value="ONM23065.1"/>
    <property type="molecule type" value="Genomic_DNA"/>
</dbReference>
<keyword evidence="4" id="KW-0479">Metal-binding</keyword>
<dbReference type="InterPro" id="IPR036237">
    <property type="entry name" value="Xyl_isomerase-like_sf"/>
</dbReference>
<keyword evidence="5 9" id="KW-0413">Isomerase</keyword>
<feature type="region of interest" description="Disordered" evidence="8">
    <location>
        <begin position="319"/>
        <end position="346"/>
    </location>
</feature>
<dbReference type="GO" id="GO:0009045">
    <property type="term" value="F:xylose isomerase activity"/>
    <property type="evidence" value="ECO:0007669"/>
    <property type="project" value="UniProtKB-EC"/>
</dbReference>
<dbReference type="GO" id="GO:0046872">
    <property type="term" value="F:metal ion binding"/>
    <property type="evidence" value="ECO:0007669"/>
    <property type="project" value="UniProtKB-KW"/>
</dbReference>
<evidence type="ECO:0000256" key="2">
    <source>
        <dbReference type="ARBA" id="ARBA00011958"/>
    </source>
</evidence>
<dbReference type="EC" id="5.3.1.5" evidence="2"/>
<comment type="catalytic activity">
    <reaction evidence="7">
        <text>alpha-D-xylose = alpha-D-xylulofuranose</text>
        <dbReference type="Rhea" id="RHEA:22816"/>
        <dbReference type="ChEBI" id="CHEBI:28518"/>
        <dbReference type="ChEBI" id="CHEBI:188998"/>
        <dbReference type="EC" id="5.3.1.5"/>
    </reaction>
</comment>
<dbReference type="STRING" id="4577.A0A1D6ETQ9"/>
<evidence type="ECO:0000256" key="7">
    <source>
        <dbReference type="ARBA" id="ARBA00033659"/>
    </source>
</evidence>
<evidence type="ECO:0000256" key="3">
    <source>
        <dbReference type="ARBA" id="ARBA00022629"/>
    </source>
</evidence>
<accession>A0A1D6ETQ9</accession>
<dbReference type="Gene3D" id="3.20.20.150">
    <property type="entry name" value="Divalent-metal-dependent TIM barrel enzymes"/>
    <property type="match status" value="1"/>
</dbReference>
<reference evidence="9" key="1">
    <citation type="submission" date="2015-12" db="EMBL/GenBank/DDBJ databases">
        <title>Update maize B73 reference genome by single molecule sequencing technologies.</title>
        <authorList>
            <consortium name="Maize Genome Sequencing Project"/>
            <person name="Ware D."/>
        </authorList>
    </citation>
    <scope>NUCLEOTIDE SEQUENCE [LARGE SCALE GENOMIC DNA]</scope>
    <source>
        <tissue evidence="9">Seedling</tissue>
    </source>
</reference>
<dbReference type="InParanoid" id="A0A1D6ETQ9"/>
<dbReference type="AlphaFoldDB" id="A0A1D6ETQ9"/>
<evidence type="ECO:0000256" key="6">
    <source>
        <dbReference type="ARBA" id="ARBA00023277"/>
    </source>
</evidence>
<evidence type="ECO:0000256" key="1">
    <source>
        <dbReference type="ARBA" id="ARBA00005765"/>
    </source>
</evidence>
<feature type="region of interest" description="Disordered" evidence="8">
    <location>
        <begin position="1"/>
        <end position="25"/>
    </location>
</feature>
<evidence type="ECO:0000256" key="5">
    <source>
        <dbReference type="ARBA" id="ARBA00023235"/>
    </source>
</evidence>
<keyword evidence="3" id="KW-0859">Xylose metabolism</keyword>
<dbReference type="InterPro" id="IPR001998">
    <property type="entry name" value="Xylose_isomerase"/>
</dbReference>
<feature type="compositionally biased region" description="Low complexity" evidence="8">
    <location>
        <begin position="326"/>
        <end position="336"/>
    </location>
</feature>